<name>U4LS66_PYROM</name>
<evidence type="ECO:0000313" key="5">
    <source>
        <dbReference type="Proteomes" id="UP000018144"/>
    </source>
</evidence>
<dbReference type="EMBL" id="HF935427">
    <property type="protein sequence ID" value="CCX30156.1"/>
    <property type="molecule type" value="Genomic_DNA"/>
</dbReference>
<evidence type="ECO:0000256" key="1">
    <source>
        <dbReference type="ARBA" id="ARBA00022729"/>
    </source>
</evidence>
<feature type="region of interest" description="Disordered" evidence="2">
    <location>
        <begin position="21"/>
        <end position="57"/>
    </location>
</feature>
<evidence type="ECO:0000256" key="2">
    <source>
        <dbReference type="SAM" id="MobiDB-lite"/>
    </source>
</evidence>
<feature type="compositionally biased region" description="Polar residues" evidence="2">
    <location>
        <begin position="35"/>
        <end position="52"/>
    </location>
</feature>
<accession>U4LS66</accession>
<feature type="signal peptide" evidence="3">
    <location>
        <begin position="1"/>
        <end position="16"/>
    </location>
</feature>
<keyword evidence="1 3" id="KW-0732">Signal</keyword>
<dbReference type="OMA" id="PWENPED"/>
<dbReference type="PANTHER" id="PTHR28156:SF1">
    <property type="entry name" value="FAS1 DOMAIN-CONTAINING PROTEIN YDR262W"/>
    <property type="match status" value="1"/>
</dbReference>
<gene>
    <name evidence="4" type="ORF">PCON_08258</name>
</gene>
<protein>
    <submittedName>
        <fullName evidence="4">Similar to FAS1 domain-containing protein AFUA_8G05360 acc. no. Q4WC84</fullName>
    </submittedName>
</protein>
<dbReference type="Proteomes" id="UP000018144">
    <property type="component" value="Unassembled WGS sequence"/>
</dbReference>
<dbReference type="STRING" id="1076935.U4LS66"/>
<dbReference type="eggNOG" id="ENOG502S3U5">
    <property type="taxonomic scope" value="Eukaryota"/>
</dbReference>
<evidence type="ECO:0000313" key="4">
    <source>
        <dbReference type="EMBL" id="CCX30156.1"/>
    </source>
</evidence>
<dbReference type="PANTHER" id="PTHR28156">
    <property type="entry name" value="FAS1 DOMAIN-CONTAINING PROTEIN YDR262W"/>
    <property type="match status" value="1"/>
</dbReference>
<proteinExistence type="predicted"/>
<reference evidence="4 5" key="1">
    <citation type="journal article" date="2013" name="PLoS Genet.">
        <title>The genome and development-dependent transcriptomes of Pyronema confluens: a window into fungal evolution.</title>
        <authorList>
            <person name="Traeger S."/>
            <person name="Altegoer F."/>
            <person name="Freitag M."/>
            <person name="Gabaldon T."/>
            <person name="Kempken F."/>
            <person name="Kumar A."/>
            <person name="Marcet-Houben M."/>
            <person name="Poggeler S."/>
            <person name="Stajich J.E."/>
            <person name="Nowrousian M."/>
        </authorList>
    </citation>
    <scope>NUCLEOTIDE SEQUENCE [LARGE SCALE GENOMIC DNA]</scope>
    <source>
        <strain evidence="5">CBS 100304</strain>
        <tissue evidence="4">Vegetative mycelium</tissue>
    </source>
</reference>
<evidence type="ECO:0000256" key="3">
    <source>
        <dbReference type="SAM" id="SignalP"/>
    </source>
</evidence>
<dbReference type="SUPFAM" id="SSF82153">
    <property type="entry name" value="FAS1 domain"/>
    <property type="match status" value="1"/>
</dbReference>
<sequence>MKLSLTLPFLITTALASQKALGSPSPHDLLPNPYNPHQAQQQQPLMSLTSSDKPPGSPLLGDIISMDKQIAVFSSLARSVASISELLSNRTINTTVLAPSNRAIQSLPRPPWQEPEDTMLEDAVVDEKYRELEGDDRLRRNERRFVGAHCVRWGDAGEWKEGERRKTVEGVEVWWEERGGERFIMPGGIRVGQRKDAVENGELWIVEGVVNYDR</sequence>
<keyword evidence="5" id="KW-1185">Reference proteome</keyword>
<dbReference type="InterPro" id="IPR036378">
    <property type="entry name" value="FAS1_dom_sf"/>
</dbReference>
<feature type="chain" id="PRO_5004651614" evidence="3">
    <location>
        <begin position="17"/>
        <end position="214"/>
    </location>
</feature>
<dbReference type="AlphaFoldDB" id="U4LS66"/>
<organism evidence="4 5">
    <name type="scientific">Pyronema omphalodes (strain CBS 100304)</name>
    <name type="common">Pyronema confluens</name>
    <dbReference type="NCBI Taxonomy" id="1076935"/>
    <lineage>
        <taxon>Eukaryota</taxon>
        <taxon>Fungi</taxon>
        <taxon>Dikarya</taxon>
        <taxon>Ascomycota</taxon>
        <taxon>Pezizomycotina</taxon>
        <taxon>Pezizomycetes</taxon>
        <taxon>Pezizales</taxon>
        <taxon>Pyronemataceae</taxon>
        <taxon>Pyronema</taxon>
    </lineage>
</organism>
<dbReference type="InterPro" id="IPR040200">
    <property type="entry name" value="Mug57-like"/>
</dbReference>
<dbReference type="OrthoDB" id="5551751at2759"/>